<evidence type="ECO:0000256" key="7">
    <source>
        <dbReference type="ARBA" id="ARBA00023242"/>
    </source>
</evidence>
<dbReference type="PANTHER" id="PTHR31986">
    <property type="entry name" value="REGULATOR OF DRUG SENSITIVITY 2"/>
    <property type="match status" value="1"/>
</dbReference>
<keyword evidence="3" id="KW-0862">Zinc</keyword>
<dbReference type="Pfam" id="PF00172">
    <property type="entry name" value="Zn_clus"/>
    <property type="match status" value="1"/>
</dbReference>
<keyword evidence="4" id="KW-0805">Transcription regulation</keyword>
<dbReference type="SMART" id="SM00066">
    <property type="entry name" value="GAL4"/>
    <property type="match status" value="1"/>
</dbReference>
<keyword evidence="11" id="KW-1185">Reference proteome</keyword>
<evidence type="ECO:0000256" key="6">
    <source>
        <dbReference type="ARBA" id="ARBA00023163"/>
    </source>
</evidence>
<dbReference type="GO" id="GO:0008270">
    <property type="term" value="F:zinc ion binding"/>
    <property type="evidence" value="ECO:0007669"/>
    <property type="project" value="InterPro"/>
</dbReference>
<feature type="compositionally biased region" description="Basic and acidic residues" evidence="8">
    <location>
        <begin position="25"/>
        <end position="35"/>
    </location>
</feature>
<feature type="compositionally biased region" description="Low complexity" evidence="8">
    <location>
        <begin position="219"/>
        <end position="228"/>
    </location>
</feature>
<evidence type="ECO:0000256" key="4">
    <source>
        <dbReference type="ARBA" id="ARBA00023015"/>
    </source>
</evidence>
<dbReference type="PROSITE" id="PS50048">
    <property type="entry name" value="ZN2_CY6_FUNGAL_2"/>
    <property type="match status" value="1"/>
</dbReference>
<evidence type="ECO:0000256" key="2">
    <source>
        <dbReference type="ARBA" id="ARBA00022723"/>
    </source>
</evidence>
<dbReference type="PROSITE" id="PS00463">
    <property type="entry name" value="ZN2_CY6_FUNGAL_1"/>
    <property type="match status" value="1"/>
</dbReference>
<evidence type="ECO:0000313" key="11">
    <source>
        <dbReference type="Proteomes" id="UP000268162"/>
    </source>
</evidence>
<protein>
    <recommendedName>
        <fullName evidence="9">Zn(2)-C6 fungal-type domain-containing protein</fullName>
    </recommendedName>
</protein>
<accession>A0A4P9ZZU3</accession>
<evidence type="ECO:0000256" key="8">
    <source>
        <dbReference type="SAM" id="MobiDB-lite"/>
    </source>
</evidence>
<dbReference type="GO" id="GO:0000977">
    <property type="term" value="F:RNA polymerase II transcription regulatory region sequence-specific DNA binding"/>
    <property type="evidence" value="ECO:0007669"/>
    <property type="project" value="TreeGrafter"/>
</dbReference>
<dbReference type="Pfam" id="PF24990">
    <property type="entry name" value="PAS_13"/>
    <property type="match status" value="1"/>
</dbReference>
<gene>
    <name evidence="10" type="ORF">BJ085DRAFT_43575</name>
</gene>
<evidence type="ECO:0000313" key="10">
    <source>
        <dbReference type="EMBL" id="RKP39237.1"/>
    </source>
</evidence>
<dbReference type="CDD" id="cd00067">
    <property type="entry name" value="GAL4"/>
    <property type="match status" value="1"/>
</dbReference>
<dbReference type="InterPro" id="IPR001138">
    <property type="entry name" value="Zn2Cys6_DnaBD"/>
</dbReference>
<reference evidence="11" key="1">
    <citation type="journal article" date="2018" name="Nat. Microbiol.">
        <title>Leveraging single-cell genomics to expand the fungal tree of life.</title>
        <authorList>
            <person name="Ahrendt S.R."/>
            <person name="Quandt C.A."/>
            <person name="Ciobanu D."/>
            <person name="Clum A."/>
            <person name="Salamov A."/>
            <person name="Andreopoulos B."/>
            <person name="Cheng J.F."/>
            <person name="Woyke T."/>
            <person name="Pelin A."/>
            <person name="Henrissat B."/>
            <person name="Reynolds N.K."/>
            <person name="Benny G.L."/>
            <person name="Smith M.E."/>
            <person name="James T.Y."/>
            <person name="Grigoriev I.V."/>
        </authorList>
    </citation>
    <scope>NUCLEOTIDE SEQUENCE [LARGE SCALE GENOMIC DNA]</scope>
    <source>
        <strain evidence="11">RSA 468</strain>
    </source>
</reference>
<keyword evidence="7" id="KW-0539">Nucleus</keyword>
<dbReference type="InterPro" id="IPR036864">
    <property type="entry name" value="Zn2-C6_fun-type_DNA-bd_sf"/>
</dbReference>
<dbReference type="PANTHER" id="PTHR31986:SF7">
    <property type="entry name" value="REGULATOR OF DRUG SENSITIVITY 2"/>
    <property type="match status" value="1"/>
</dbReference>
<comment type="subcellular location">
    <subcellularLocation>
        <location evidence="1">Nucleus</location>
    </subcellularLocation>
</comment>
<dbReference type="GO" id="GO:0005634">
    <property type="term" value="C:nucleus"/>
    <property type="evidence" value="ECO:0007669"/>
    <property type="project" value="UniProtKB-SubCell"/>
</dbReference>
<feature type="region of interest" description="Disordered" evidence="8">
    <location>
        <begin position="91"/>
        <end position="132"/>
    </location>
</feature>
<sequence length="458" mass="51221">MNPYANNDPSAMHGQVDYNNHSRPIKREGSHHEECNNSSSGDNCPSLHHHADCRQKRKKVIKACVYCRRSHMTCDEGRPCQRCIKRNIGDKCHDEPSKPPGHPQPTRTNSDFSYSTSVAPTNPQANLPQNHPTSQVMQNYLQSLLSYPMAFASPQFNDEYSMFANMLQNIDPNATLARTGPPLPALSNQPFLPPNPNGPLRIVSTNNSATPSPGSGARPLSSSPGSTPSHPPTAPVTESTQGESNGTGNGQPPIFFQIAADPSDGSSEGRLRQVINAKYEAGLLKPYNYVKGYARLQTYMERYMSTMSQARVLTVLSSFRPAFRSIAQSLTDFDLLVVEEMFERLLLDYDRVFSAMGVPACLWRRTGEIYKANKEFANLIKVPLDQLREGKLSIYELMMDESAVNYWEKYGNISFDATQKAEMRNYPPIPCCFSFTIRRDKYNIPLVIVGNFIPVRPK</sequence>
<feature type="compositionally biased region" description="Polar residues" evidence="8">
    <location>
        <begin position="105"/>
        <end position="132"/>
    </location>
</feature>
<keyword evidence="5" id="KW-0238">DNA-binding</keyword>
<dbReference type="AlphaFoldDB" id="A0A4P9ZZU3"/>
<organism evidence="10 11">
    <name type="scientific">Dimargaris cristalligena</name>
    <dbReference type="NCBI Taxonomy" id="215637"/>
    <lineage>
        <taxon>Eukaryota</taxon>
        <taxon>Fungi</taxon>
        <taxon>Fungi incertae sedis</taxon>
        <taxon>Zoopagomycota</taxon>
        <taxon>Kickxellomycotina</taxon>
        <taxon>Dimargaritomycetes</taxon>
        <taxon>Dimargaritales</taxon>
        <taxon>Dimargaritaceae</taxon>
        <taxon>Dimargaris</taxon>
    </lineage>
</organism>
<dbReference type="Proteomes" id="UP000268162">
    <property type="component" value="Unassembled WGS sequence"/>
</dbReference>
<evidence type="ECO:0000256" key="1">
    <source>
        <dbReference type="ARBA" id="ARBA00004123"/>
    </source>
</evidence>
<dbReference type="EMBL" id="ML002287">
    <property type="protein sequence ID" value="RKP39237.1"/>
    <property type="molecule type" value="Genomic_DNA"/>
</dbReference>
<feature type="domain" description="Zn(2)-C6 fungal-type" evidence="9">
    <location>
        <begin position="63"/>
        <end position="92"/>
    </location>
</feature>
<name>A0A4P9ZZU3_9FUNG</name>
<feature type="region of interest" description="Disordered" evidence="8">
    <location>
        <begin position="1"/>
        <end position="41"/>
    </location>
</feature>
<evidence type="ECO:0000256" key="3">
    <source>
        <dbReference type="ARBA" id="ARBA00022833"/>
    </source>
</evidence>
<feature type="compositionally biased region" description="Polar residues" evidence="8">
    <location>
        <begin position="203"/>
        <end position="213"/>
    </location>
</feature>
<dbReference type="STRING" id="215637.A0A4P9ZZU3"/>
<evidence type="ECO:0000256" key="5">
    <source>
        <dbReference type="ARBA" id="ARBA00023125"/>
    </source>
</evidence>
<keyword evidence="6" id="KW-0804">Transcription</keyword>
<dbReference type="FunFam" id="4.10.240.10:FF:000002">
    <property type="entry name" value="Zn cluster transcription factor Rds2"/>
    <property type="match status" value="1"/>
</dbReference>
<keyword evidence="2" id="KW-0479">Metal-binding</keyword>
<evidence type="ECO:0000259" key="9">
    <source>
        <dbReference type="PROSITE" id="PS50048"/>
    </source>
</evidence>
<feature type="region of interest" description="Disordered" evidence="8">
    <location>
        <begin position="178"/>
        <end position="267"/>
    </location>
</feature>
<dbReference type="InterPro" id="IPR056751">
    <property type="entry name" value="PAS_13"/>
</dbReference>
<dbReference type="GO" id="GO:0000981">
    <property type="term" value="F:DNA-binding transcription factor activity, RNA polymerase II-specific"/>
    <property type="evidence" value="ECO:0007669"/>
    <property type="project" value="InterPro"/>
</dbReference>
<dbReference type="Gene3D" id="4.10.240.10">
    <property type="entry name" value="Zn(2)-C6 fungal-type DNA-binding domain"/>
    <property type="match status" value="1"/>
</dbReference>
<feature type="compositionally biased region" description="Polar residues" evidence="8">
    <location>
        <begin position="236"/>
        <end position="246"/>
    </location>
</feature>
<dbReference type="SUPFAM" id="SSF57701">
    <property type="entry name" value="Zn2/Cys6 DNA-binding domain"/>
    <property type="match status" value="1"/>
</dbReference>
<dbReference type="InterPro" id="IPR053045">
    <property type="entry name" value="Zinc_cluster_trans_reg"/>
</dbReference>
<proteinExistence type="predicted"/>